<dbReference type="InParanoid" id="F4W521"/>
<evidence type="ECO:0000256" key="1">
    <source>
        <dbReference type="ARBA" id="ARBA00004479"/>
    </source>
</evidence>
<name>F4W521_ACREC</name>
<dbReference type="Pfam" id="PF08205">
    <property type="entry name" value="C2-set_2"/>
    <property type="match status" value="1"/>
</dbReference>
<feature type="non-terminal residue" evidence="7">
    <location>
        <position position="1"/>
    </location>
</feature>
<dbReference type="InterPro" id="IPR007110">
    <property type="entry name" value="Ig-like_dom"/>
</dbReference>
<evidence type="ECO:0000259" key="6">
    <source>
        <dbReference type="PROSITE" id="PS50835"/>
    </source>
</evidence>
<dbReference type="GO" id="GO:0098609">
    <property type="term" value="P:cell-cell adhesion"/>
    <property type="evidence" value="ECO:0007669"/>
    <property type="project" value="TreeGrafter"/>
</dbReference>
<accession>F4W521</accession>
<keyword evidence="8" id="KW-1185">Reference proteome</keyword>
<dbReference type="Gene3D" id="2.60.40.10">
    <property type="entry name" value="Immunoglobulins"/>
    <property type="match status" value="2"/>
</dbReference>
<dbReference type="InterPro" id="IPR013783">
    <property type="entry name" value="Ig-like_fold"/>
</dbReference>
<evidence type="ECO:0000256" key="5">
    <source>
        <dbReference type="ARBA" id="ARBA00023319"/>
    </source>
</evidence>
<dbReference type="PANTHER" id="PTHR11640">
    <property type="entry name" value="NEPHRIN"/>
    <property type="match status" value="1"/>
</dbReference>
<comment type="subcellular location">
    <subcellularLocation>
        <location evidence="1">Membrane</location>
        <topology evidence="1">Single-pass type I membrane protein</topology>
    </subcellularLocation>
</comment>
<dbReference type="InterPro" id="IPR051275">
    <property type="entry name" value="Cell_adhesion_signaling"/>
</dbReference>
<organism evidence="8">
    <name type="scientific">Acromyrmex echinatior</name>
    <name type="common">Panamanian leafcutter ant</name>
    <name type="synonym">Acromyrmex octospinosus echinatior</name>
    <dbReference type="NCBI Taxonomy" id="103372"/>
    <lineage>
        <taxon>Eukaryota</taxon>
        <taxon>Metazoa</taxon>
        <taxon>Ecdysozoa</taxon>
        <taxon>Arthropoda</taxon>
        <taxon>Hexapoda</taxon>
        <taxon>Insecta</taxon>
        <taxon>Pterygota</taxon>
        <taxon>Neoptera</taxon>
        <taxon>Endopterygota</taxon>
        <taxon>Hymenoptera</taxon>
        <taxon>Apocrita</taxon>
        <taxon>Aculeata</taxon>
        <taxon>Formicoidea</taxon>
        <taxon>Formicidae</taxon>
        <taxon>Myrmicinae</taxon>
        <taxon>Acromyrmex</taxon>
    </lineage>
</organism>
<dbReference type="EMBL" id="GL887596">
    <property type="protein sequence ID" value="EGI70717.1"/>
    <property type="molecule type" value="Genomic_DNA"/>
</dbReference>
<keyword evidence="5" id="KW-0393">Immunoglobulin domain</keyword>
<dbReference type="GO" id="GO:0005886">
    <property type="term" value="C:plasma membrane"/>
    <property type="evidence" value="ECO:0007669"/>
    <property type="project" value="TreeGrafter"/>
</dbReference>
<keyword evidence="4" id="KW-0325">Glycoprotein</keyword>
<evidence type="ECO:0000256" key="2">
    <source>
        <dbReference type="ARBA" id="ARBA00023136"/>
    </source>
</evidence>
<gene>
    <name evidence="7" type="ORF">G5I_00510</name>
</gene>
<evidence type="ECO:0000256" key="3">
    <source>
        <dbReference type="ARBA" id="ARBA00023157"/>
    </source>
</evidence>
<evidence type="ECO:0000256" key="4">
    <source>
        <dbReference type="ARBA" id="ARBA00023180"/>
    </source>
</evidence>
<keyword evidence="3" id="KW-1015">Disulfide bond</keyword>
<protein>
    <submittedName>
        <fullName evidence="7">Kin of IRRE-like protein 1</fullName>
    </submittedName>
</protein>
<reference evidence="7" key="1">
    <citation type="submission" date="2011-02" db="EMBL/GenBank/DDBJ databases">
        <title>The genome of the leaf-cutting ant Acromyrmex echinatior suggests key adaptations to social evolution and fungus farming.</title>
        <authorList>
            <person name="Nygaard S."/>
            <person name="Zhang G."/>
        </authorList>
    </citation>
    <scope>NUCLEOTIDE SEQUENCE</scope>
</reference>
<sequence length="178" mass="20010">PIGMHLKKYEWVGSPDIGDCSLWVRSATLEFDDGLWQCQVTASDFTTQDALASEPARLVVRVSPQRPQIEYADRLILPGSNVTARAGEIATLTCRARYGNPSPLIKWYVGETEMRTLRPQVNSTEIDNPRTWATYSVCEILAERSRYGQPIRCVAIHPAYANPTMSSSTEVRFDVRCK</sequence>
<evidence type="ECO:0000313" key="8">
    <source>
        <dbReference type="Proteomes" id="UP000007755"/>
    </source>
</evidence>
<dbReference type="OrthoDB" id="10039395at2759"/>
<dbReference type="eggNOG" id="ENOG502R9ZJ">
    <property type="taxonomic scope" value="Eukaryota"/>
</dbReference>
<dbReference type="AlphaFoldDB" id="F4W521"/>
<feature type="domain" description="Ig-like" evidence="6">
    <location>
        <begin position="67"/>
        <end position="172"/>
    </location>
</feature>
<dbReference type="InterPro" id="IPR013162">
    <property type="entry name" value="CD80_C2-set"/>
</dbReference>
<evidence type="ECO:0000313" key="7">
    <source>
        <dbReference type="EMBL" id="EGI70717.1"/>
    </source>
</evidence>
<keyword evidence="2" id="KW-0472">Membrane</keyword>
<dbReference type="GO" id="GO:0050839">
    <property type="term" value="F:cell adhesion molecule binding"/>
    <property type="evidence" value="ECO:0007669"/>
    <property type="project" value="TreeGrafter"/>
</dbReference>
<dbReference type="PROSITE" id="PS50835">
    <property type="entry name" value="IG_LIKE"/>
    <property type="match status" value="1"/>
</dbReference>
<dbReference type="PANTHER" id="PTHR11640:SF154">
    <property type="entry name" value="IRREGULAR CHIASM C-ROUGHEST PROTEIN-LIKE PROTEIN"/>
    <property type="match status" value="1"/>
</dbReference>
<dbReference type="SUPFAM" id="SSF48726">
    <property type="entry name" value="Immunoglobulin"/>
    <property type="match status" value="1"/>
</dbReference>
<dbReference type="InterPro" id="IPR036179">
    <property type="entry name" value="Ig-like_dom_sf"/>
</dbReference>
<dbReference type="STRING" id="103372.F4W521"/>
<dbReference type="Proteomes" id="UP000007755">
    <property type="component" value="Unassembled WGS sequence"/>
</dbReference>
<dbReference type="GO" id="GO:0005911">
    <property type="term" value="C:cell-cell junction"/>
    <property type="evidence" value="ECO:0007669"/>
    <property type="project" value="TreeGrafter"/>
</dbReference>
<proteinExistence type="predicted"/>